<dbReference type="EMBL" id="WUBZ01000026">
    <property type="protein sequence ID" value="MWV54936.1"/>
    <property type="molecule type" value="Genomic_DNA"/>
</dbReference>
<keyword evidence="5 6" id="KW-0676">Redox-active center</keyword>
<evidence type="ECO:0000256" key="1">
    <source>
        <dbReference type="ARBA" id="ARBA00022559"/>
    </source>
</evidence>
<evidence type="ECO:0000313" key="9">
    <source>
        <dbReference type="EMBL" id="MWV54936.1"/>
    </source>
</evidence>
<name>A0A3S0L054_CHLPH</name>
<dbReference type="PROSITE" id="PS01265">
    <property type="entry name" value="TPX"/>
    <property type="match status" value="1"/>
</dbReference>
<gene>
    <name evidence="6" type="primary">tpx</name>
    <name evidence="10" type="ORF">EKD02_08045</name>
    <name evidence="8" type="ORF">FP507_06565</name>
    <name evidence="9" type="ORF">GJ685_07680</name>
</gene>
<evidence type="ECO:0000313" key="11">
    <source>
        <dbReference type="Proteomes" id="UP000279908"/>
    </source>
</evidence>
<reference evidence="8 12" key="2">
    <citation type="submission" date="2019-07" db="EMBL/GenBank/DDBJ databases">
        <title>Draft genome Sequence of Chlorobium phaeovibrioides sp. strain PhvTcv-s14, from the Phylum Chlorobi.</title>
        <authorList>
            <person name="Babenko V."/>
            <person name="Boldyreva D."/>
            <person name="Kanygina A."/>
            <person name="Selezneva O."/>
            <person name="Akopiyan T."/>
            <person name="Lunina O."/>
        </authorList>
    </citation>
    <scope>NUCLEOTIDE SEQUENCE [LARGE SCALE GENOMIC DNA]</scope>
    <source>
        <strain evidence="8 12">GrTcv12</strain>
    </source>
</reference>
<dbReference type="InterPro" id="IPR050455">
    <property type="entry name" value="Tpx_Peroxidase_subfamily"/>
</dbReference>
<dbReference type="InterPro" id="IPR013766">
    <property type="entry name" value="Thioredoxin_domain"/>
</dbReference>
<evidence type="ECO:0000313" key="12">
    <source>
        <dbReference type="Proteomes" id="UP000327458"/>
    </source>
</evidence>
<dbReference type="InterPro" id="IPR013740">
    <property type="entry name" value="Redoxin"/>
</dbReference>
<evidence type="ECO:0000256" key="4">
    <source>
        <dbReference type="ARBA" id="ARBA00023157"/>
    </source>
</evidence>
<evidence type="ECO:0000256" key="2">
    <source>
        <dbReference type="ARBA" id="ARBA00022862"/>
    </source>
</evidence>
<evidence type="ECO:0000313" key="10">
    <source>
        <dbReference type="EMBL" id="RTY36329.1"/>
    </source>
</evidence>
<comment type="function">
    <text evidence="6">Thiol-specific peroxidase that catalyzes the reduction of hydrogen peroxide and organic hydroperoxides to water and alcohols, respectively. Plays a role in cell protection against oxidative stress by detoxifying peroxides.</text>
</comment>
<dbReference type="Proteomes" id="UP000489351">
    <property type="component" value="Unassembled WGS sequence"/>
</dbReference>
<feature type="active site" description="Cysteine sulfenic acid (-SOH) intermediate" evidence="6">
    <location>
        <position position="60"/>
    </location>
</feature>
<reference evidence="10 11" key="1">
    <citation type="submission" date="2018-12" db="EMBL/GenBank/DDBJ databases">
        <authorList>
            <person name="Lunina O.N."/>
            <person name="Grouzdev D.S."/>
            <person name="Gorlenko V.M."/>
            <person name="Savvichev A.S."/>
        </authorList>
    </citation>
    <scope>NUCLEOTIDE SEQUENCE [LARGE SCALE GENOMIC DNA]</scope>
    <source>
        <strain evidence="10 11">BrKhr-17</strain>
    </source>
</reference>
<protein>
    <recommendedName>
        <fullName evidence="6">Thiol peroxidase</fullName>
        <shortName evidence="6">Tpx</shortName>
        <ecNumber evidence="6">1.11.1.24</ecNumber>
    </recommendedName>
    <alternativeName>
        <fullName evidence="6">Peroxiredoxin tpx</fullName>
        <shortName evidence="6">Prx</shortName>
    </alternativeName>
    <alternativeName>
        <fullName evidence="6">Thioredoxin peroxidase</fullName>
    </alternativeName>
    <alternativeName>
        <fullName evidence="6">Thioredoxin-dependent peroxiredoxin</fullName>
    </alternativeName>
</protein>
<evidence type="ECO:0000313" key="8">
    <source>
        <dbReference type="EMBL" id="KAA6232764.1"/>
    </source>
</evidence>
<keyword evidence="2 6" id="KW-0049">Antioxidant</keyword>
<dbReference type="InterPro" id="IPR018219">
    <property type="entry name" value="Tpx_CS"/>
</dbReference>
<dbReference type="SUPFAM" id="SSF52833">
    <property type="entry name" value="Thioredoxin-like"/>
    <property type="match status" value="1"/>
</dbReference>
<dbReference type="HAMAP" id="MF_00269">
    <property type="entry name" value="Tpx"/>
    <property type="match status" value="1"/>
</dbReference>
<comment type="similarity">
    <text evidence="6">Belongs to the peroxiredoxin family. Tpx subfamily.</text>
</comment>
<dbReference type="PROSITE" id="PS51352">
    <property type="entry name" value="THIOREDOXIN_2"/>
    <property type="match status" value="1"/>
</dbReference>
<evidence type="ECO:0000256" key="6">
    <source>
        <dbReference type="HAMAP-Rule" id="MF_00269"/>
    </source>
</evidence>
<dbReference type="PANTHER" id="PTHR43110">
    <property type="entry name" value="THIOL PEROXIDASE"/>
    <property type="match status" value="1"/>
</dbReference>
<dbReference type="EC" id="1.11.1.24" evidence="6"/>
<dbReference type="InterPro" id="IPR036249">
    <property type="entry name" value="Thioredoxin-like_sf"/>
</dbReference>
<dbReference type="Proteomes" id="UP000327458">
    <property type="component" value="Unassembled WGS sequence"/>
</dbReference>
<keyword evidence="1 6" id="KW-0575">Peroxidase</keyword>
<keyword evidence="13" id="KW-1185">Reference proteome</keyword>
<feature type="domain" description="Thioredoxin" evidence="7">
    <location>
        <begin position="18"/>
        <end position="166"/>
    </location>
</feature>
<dbReference type="CDD" id="cd03014">
    <property type="entry name" value="PRX_Atyp2cys"/>
    <property type="match status" value="1"/>
</dbReference>
<dbReference type="EMBL" id="RXYK01000013">
    <property type="protein sequence ID" value="RTY36329.1"/>
    <property type="molecule type" value="Genomic_DNA"/>
</dbReference>
<dbReference type="GO" id="GO:0008379">
    <property type="term" value="F:thioredoxin peroxidase activity"/>
    <property type="evidence" value="ECO:0007669"/>
    <property type="project" value="UniProtKB-UniRule"/>
</dbReference>
<comment type="catalytic activity">
    <reaction evidence="6">
        <text>a hydroperoxide + [thioredoxin]-dithiol = an alcohol + [thioredoxin]-disulfide + H2O</text>
        <dbReference type="Rhea" id="RHEA:62620"/>
        <dbReference type="Rhea" id="RHEA-COMP:10698"/>
        <dbReference type="Rhea" id="RHEA-COMP:10700"/>
        <dbReference type="ChEBI" id="CHEBI:15377"/>
        <dbReference type="ChEBI" id="CHEBI:29950"/>
        <dbReference type="ChEBI" id="CHEBI:30879"/>
        <dbReference type="ChEBI" id="CHEBI:35924"/>
        <dbReference type="ChEBI" id="CHEBI:50058"/>
        <dbReference type="EC" id="1.11.1.24"/>
    </reaction>
</comment>
<dbReference type="RefSeq" id="WP_011890340.1">
    <property type="nucleotide sequence ID" value="NZ_CP041698.1"/>
</dbReference>
<proteinExistence type="inferred from homology"/>
<dbReference type="Pfam" id="PF08534">
    <property type="entry name" value="Redoxin"/>
    <property type="match status" value="1"/>
</dbReference>
<comment type="caution">
    <text evidence="10">The sequence shown here is derived from an EMBL/GenBank/DDBJ whole genome shotgun (WGS) entry which is preliminary data.</text>
</comment>
<comment type="miscellaneous">
    <text evidence="6">The active site is a conserved redox-active cysteine residue, the peroxidatic cysteine (C(P)), which makes the nucleophilic attack on the peroxide substrate. The peroxide oxidizes the C(P)-SH to cysteine sulfenic acid (C(P)-SOH), which then reacts with another cysteine residue, the resolving cysteine (C(R)), to form a disulfide bridge. The disulfide is subsequently reduced by an appropriate electron donor to complete the catalytic cycle. In this atypical 2-Cys peroxiredoxin, C(R) is present in the same subunit to form an intramolecular disulfide. The disulfide is subsequently reduced by thioredoxin.</text>
</comment>
<dbReference type="Gene3D" id="3.40.30.10">
    <property type="entry name" value="Glutaredoxin"/>
    <property type="match status" value="1"/>
</dbReference>
<keyword evidence="4 6" id="KW-1015">Disulfide bond</keyword>
<dbReference type="Proteomes" id="UP000279908">
    <property type="component" value="Unassembled WGS sequence"/>
</dbReference>
<dbReference type="OMA" id="ITQEPNY"/>
<dbReference type="NCBIfam" id="NF001808">
    <property type="entry name" value="PRK00522.1"/>
    <property type="match status" value="1"/>
</dbReference>
<accession>A0A3S0L054</accession>
<sequence>MATITLKGNTIQTVGTLPAVGSEAPFFCLVKTDLSEAGPADFAGKRMVLNIFPSLDTAVCAASVRRFNKEASSFDNTVVLCISADLPFAHKRFCEVEGLDDVISLSVFRSPAFGSDYGVSIADGPLRGLLSRAVVIVDADGRIAYTEQVPEIVEEPDYDAALAALA</sequence>
<evidence type="ECO:0000256" key="3">
    <source>
        <dbReference type="ARBA" id="ARBA00023002"/>
    </source>
</evidence>
<dbReference type="PANTHER" id="PTHR43110:SF1">
    <property type="entry name" value="THIOL PEROXIDASE"/>
    <property type="match status" value="1"/>
</dbReference>
<dbReference type="EMBL" id="VMRG01000001">
    <property type="protein sequence ID" value="KAA6232764.1"/>
    <property type="molecule type" value="Genomic_DNA"/>
</dbReference>
<evidence type="ECO:0000259" key="7">
    <source>
        <dbReference type="PROSITE" id="PS51352"/>
    </source>
</evidence>
<feature type="disulfide bond" description="Redox-active" evidence="6">
    <location>
        <begin position="60"/>
        <end position="94"/>
    </location>
</feature>
<comment type="subunit">
    <text evidence="6">Homodimer.</text>
</comment>
<evidence type="ECO:0000256" key="5">
    <source>
        <dbReference type="ARBA" id="ARBA00023284"/>
    </source>
</evidence>
<dbReference type="InterPro" id="IPR002065">
    <property type="entry name" value="TPX"/>
</dbReference>
<keyword evidence="3 6" id="KW-0560">Oxidoreductase</keyword>
<evidence type="ECO:0000313" key="13">
    <source>
        <dbReference type="Proteomes" id="UP000489351"/>
    </source>
</evidence>
<reference evidence="9 13" key="3">
    <citation type="submission" date="2019-11" db="EMBL/GenBank/DDBJ databases">
        <title>Green- and brown-colored morphotypes of Chlorobia in the stratified aquatic ecosystems of Kandalaksha Gulf (White Sea): A model for study of the accessory genome evolution.</title>
        <authorList>
            <person name="Grouzdev D.S."/>
        </authorList>
    </citation>
    <scope>NUCLEOTIDE SEQUENCE [LARGE SCALE GENOMIC DNA]</scope>
    <source>
        <strain evidence="9 13">ZM</strain>
    </source>
</reference>
<dbReference type="AlphaFoldDB" id="A0A3S0L054"/>
<organism evidence="10 11">
    <name type="scientific">Chlorobium phaeovibrioides</name>
    <dbReference type="NCBI Taxonomy" id="1094"/>
    <lineage>
        <taxon>Bacteria</taxon>
        <taxon>Pseudomonadati</taxon>
        <taxon>Chlorobiota</taxon>
        <taxon>Chlorobiia</taxon>
        <taxon>Chlorobiales</taxon>
        <taxon>Chlorobiaceae</taxon>
        <taxon>Chlorobium/Pelodictyon group</taxon>
        <taxon>Chlorobium</taxon>
    </lineage>
</organism>